<evidence type="ECO:0000256" key="6">
    <source>
        <dbReference type="ARBA" id="ARBA00022840"/>
    </source>
</evidence>
<keyword evidence="5" id="KW-0378">Hydrolase</keyword>
<name>U5NUA6_9VIRU</name>
<dbReference type="GO" id="GO:0003723">
    <property type="term" value="F:RNA binding"/>
    <property type="evidence" value="ECO:0007669"/>
    <property type="project" value="InterPro"/>
</dbReference>
<feature type="compositionally biased region" description="Basic and acidic residues" evidence="9">
    <location>
        <begin position="43"/>
        <end position="53"/>
    </location>
</feature>
<evidence type="ECO:0000313" key="13">
    <source>
        <dbReference type="Proteomes" id="UP000242220"/>
    </source>
</evidence>
<dbReference type="Pfam" id="PF00978">
    <property type="entry name" value="RdRP_2"/>
    <property type="match status" value="1"/>
</dbReference>
<dbReference type="Pfam" id="PF01443">
    <property type="entry name" value="Viral_helicase1"/>
    <property type="match status" value="1"/>
</dbReference>
<dbReference type="GO" id="GO:0003724">
    <property type="term" value="F:RNA helicase activity"/>
    <property type="evidence" value="ECO:0007669"/>
    <property type="project" value="UniProtKB-EC"/>
</dbReference>
<evidence type="ECO:0000256" key="8">
    <source>
        <dbReference type="ARBA" id="ARBA00047984"/>
    </source>
</evidence>
<evidence type="ECO:0000256" key="7">
    <source>
        <dbReference type="ARBA" id="ARBA00022953"/>
    </source>
</evidence>
<dbReference type="GeneID" id="17401054"/>
<evidence type="ECO:0000256" key="4">
    <source>
        <dbReference type="ARBA" id="ARBA00022741"/>
    </source>
</evidence>
<dbReference type="GO" id="GO:0016556">
    <property type="term" value="P:mRNA modification"/>
    <property type="evidence" value="ECO:0007669"/>
    <property type="project" value="InterPro"/>
</dbReference>
<evidence type="ECO:0000256" key="3">
    <source>
        <dbReference type="ARBA" id="ARBA00022695"/>
    </source>
</evidence>
<dbReference type="Pfam" id="PF20614">
    <property type="entry name" value="Mycovirus_RNAse"/>
    <property type="match status" value="1"/>
</dbReference>
<feature type="region of interest" description="Disordered" evidence="9">
    <location>
        <begin position="32"/>
        <end position="54"/>
    </location>
</feature>
<dbReference type="InterPro" id="IPR002588">
    <property type="entry name" value="Alphavirus-like_MT_dom"/>
</dbReference>
<keyword evidence="2" id="KW-0808">Transferase</keyword>
<dbReference type="RefSeq" id="YP_008719905.1">
    <property type="nucleotide sequence ID" value="NC_022619.1"/>
</dbReference>
<keyword evidence="1" id="KW-0696">RNA-directed RNA polymerase</keyword>
<dbReference type="InterPro" id="IPR007094">
    <property type="entry name" value="RNA-dir_pol_PSvirus"/>
</dbReference>
<evidence type="ECO:0000256" key="2">
    <source>
        <dbReference type="ARBA" id="ARBA00022679"/>
    </source>
</evidence>
<evidence type="ECO:0000259" key="11">
    <source>
        <dbReference type="PROSITE" id="PS51743"/>
    </source>
</evidence>
<reference evidence="12 13" key="1">
    <citation type="journal article" date="2014" name="Arch. Virol.">
        <title>Complete genome sequence of a novel endornavirus in the wheat sharp eyespot pathogen Rhizoctonia cerealis.</title>
        <authorList>
            <person name="Li W."/>
            <person name="Zhang T."/>
            <person name="Sun H."/>
            <person name="Deng Y."/>
            <person name="Zhang A."/>
            <person name="Chen H."/>
            <person name="Wang K."/>
        </authorList>
    </citation>
    <scope>NUCLEOTIDE SEQUENCE [LARGE SCALE GENOMIC DNA]</scope>
    <source>
        <strain evidence="12">R0959</strain>
    </source>
</reference>
<protein>
    <submittedName>
        <fullName evidence="12">Polyprotein</fullName>
    </submittedName>
</protein>
<keyword evidence="7" id="KW-0693">Viral RNA replication</keyword>
<organism evidence="12 13">
    <name type="scientific">Rhizoctonia cerealis alphaendornavirus 1</name>
    <dbReference type="NCBI Taxonomy" id="1408133"/>
    <lineage>
        <taxon>Viruses</taxon>
        <taxon>Riboviria</taxon>
        <taxon>Orthornavirae</taxon>
        <taxon>Kitrinoviricota</taxon>
        <taxon>Alsuviricetes</taxon>
        <taxon>Martellivirales</taxon>
        <taxon>Endornaviridae</taxon>
        <taxon>Alphaendornavirus</taxon>
        <taxon>Alphaendornavirus rhizocerealis</taxon>
    </lineage>
</organism>
<dbReference type="GO" id="GO:0008174">
    <property type="term" value="F:mRNA methyltransferase activity"/>
    <property type="evidence" value="ECO:0007669"/>
    <property type="project" value="UniProtKB-UniRule"/>
</dbReference>
<dbReference type="Pfam" id="PF01660">
    <property type="entry name" value="Vmethyltransf"/>
    <property type="match status" value="1"/>
</dbReference>
<dbReference type="PROSITE" id="PS50507">
    <property type="entry name" value="RDRP_SSRNA_POS"/>
    <property type="match status" value="1"/>
</dbReference>
<evidence type="ECO:0000256" key="9">
    <source>
        <dbReference type="SAM" id="MobiDB-lite"/>
    </source>
</evidence>
<dbReference type="CDD" id="cd23255">
    <property type="entry name" value="Endornaviridae_RdRp"/>
    <property type="match status" value="1"/>
</dbReference>
<feature type="compositionally biased region" description="Acidic residues" evidence="9">
    <location>
        <begin position="4430"/>
        <end position="4444"/>
    </location>
</feature>
<dbReference type="GO" id="GO:0003968">
    <property type="term" value="F:RNA-directed RNA polymerase activity"/>
    <property type="evidence" value="ECO:0007669"/>
    <property type="project" value="UniProtKB-KW"/>
</dbReference>
<proteinExistence type="predicted"/>
<dbReference type="GO" id="GO:0005524">
    <property type="term" value="F:ATP binding"/>
    <property type="evidence" value="ECO:0007669"/>
    <property type="project" value="UniProtKB-KW"/>
</dbReference>
<feature type="domain" description="RdRp catalytic" evidence="10">
    <location>
        <begin position="5547"/>
        <end position="5660"/>
    </location>
</feature>
<dbReference type="SUPFAM" id="SSF56672">
    <property type="entry name" value="DNA/RNA polymerases"/>
    <property type="match status" value="1"/>
</dbReference>
<comment type="catalytic activity">
    <reaction evidence="8">
        <text>ATP + H2O = ADP + phosphate + H(+)</text>
        <dbReference type="Rhea" id="RHEA:13065"/>
        <dbReference type="ChEBI" id="CHEBI:15377"/>
        <dbReference type="ChEBI" id="CHEBI:15378"/>
        <dbReference type="ChEBI" id="CHEBI:30616"/>
        <dbReference type="ChEBI" id="CHEBI:43474"/>
        <dbReference type="ChEBI" id="CHEBI:456216"/>
        <dbReference type="EC" id="3.6.4.13"/>
    </reaction>
</comment>
<keyword evidence="6" id="KW-0067">ATP-binding</keyword>
<dbReference type="GO" id="GO:0039694">
    <property type="term" value="P:viral RNA genome replication"/>
    <property type="evidence" value="ECO:0007669"/>
    <property type="project" value="InterPro"/>
</dbReference>
<sequence>MQTNQNTTQNTISFNEQMRAIQARYNQIGITPASSSDNTLSGGKHDKLSHESEEPIGYLPTGVPYFKRHVGFGEHDESIAWIGDCELLLNARTYILNSEHKRNDPLCKKIVSNKTMEEFLKSSYPDLITKMKLFDESEHTFGTCFEILWVICPWIQLPYFKYCVSKDVTLSEIKTCNWLTTATYVTDKCWHKLFTQPPQDDRYPWTKEDWITKQQARTLSKDWPTQDQPLIQAQQITPGMWLITEGELTFEQVMDTLPTKARIGGKDSHMIDGNTVNTCWNSSTKELYAATQVTIDVAKTEPIEPNHTMSFVRDKDMNLKRRSRHFSDADANAQARLLKSYQSIRRNRKLKLHASEGDEDDDRFTIKTREIKVPEFTIKSKPKAPVVHEENCRCDPCLVALVTQHPDSSNWSAKELLEKQITMIKEIREAESKGTFNTYIEPKPEAPTAESKPKVQLMKPLTVGGKGGCWKWLPVKKPAVTSLNDPLAGQIVPGYEGLYYARELDGEAMPIKEIIAQMEKTIDPKFMIYKSIREMWERKDIKLSKTADGNLHVEKCRILYEGEKYQPGEPQPNCSVLSILPILKKLDDDNDKKMMAKLKDESNTTVTTPTSSQAAPTPVAVATPAPEPVGLFMRSDQNISNLLPLTDKTPGPKLVKNLLSQMALTTRQDLLPDNLKARYSIVNLQIAKSADKHVYLRQCRILQPGETYGPGEAKPNCSILSLIPLLKSLDDQRDKENLEEQMKHVKSTALLGTKELVEFVKKETSGEGAIQLGTTEWDIAIKSDLAKVRNILARTAAEVTKVNPGTEPKDLNRIEEALPQFHLVEKKGLANPHAMIAVTRKMIYKSLKNIYKGRPIIDVGGDPTQGADNVHTMRPNLDVHDGLRKITKKNELGCDHLLSECNCKFKPNSGLIFVDSIYDIQPKDVVKFCRENKIETFYYAISTHGIQVDKNLNALPFSSGTAIRDQESMVTFLTGESNPYLNSENLTQFWQNVDLIHDQHTGFRVHTISKVGMHVVRSCHLLTTDAAVYKELKIVSTKEPTLRVMVPTLKYNTIIGWKGASYTIVRQPLDLNVNFFNQLCDRNINGRVGLDTLTEYGLAIAHSKYSMHDKTITNYDITARDIRLTSYLAMMYMSRVNYGLTEYADASYTLGSFQQISWSTVILGAQMLNSWAPRILEKLGGETFAKMADKLLSNGSIKMDDDAFKGIWDQLDNVKHITKTQSLKIMPNYESVKSSFICQHHSGLCQHTGDDKCTCCGADATGEFCTCCKSAGHAHACGHICMIGHGDGYIKCLCCKNLGSANPCANCKEVRVGLVDDLVQILTTTPSHQVTKTAYAKPHIASEIIDYFGNQVYSKRPEGTMDLGQNWHRHSCVKCGGVYEHQHKFKNIQHYQHANECPHCNENSKAVKKNYVSVKSVDAGHLDTGKPIHYHQCLCGKPIACNSSTAAHTEKCSECKAKSLQKDNKPSRSYAQALDTKPAQTEQQPSQSMIKPASIHEDEHVHRCPNCGNDYAHSHPYENIVHEHPNCQMCAVDAEQVSPGASLSFKLLEIFDSEFVKILYEGWSTHWESKTTVDAPFGPGRTKVHYPCHGLNTYPAGSFLVRSRVEVSNDDKMCGLYALSIVFNGVSHQELKDVTKVHDTWSMIEMLQFAEHTGKSLLVITDEICMAYVSPNDEDVIPSILHVFDDEHPSGHWEPCSAVQVGASSVWPCPDKMYSMHSLALDNNTDVQNMPNFDTLTMEERVEYLKPLITSLEQIKELGANKMEDWKLTTRNKITYMTNNAGNQHDPHLGKFNWLVPDQYIRMHQDALSRMKTKLPTNLSIVSVDALSVNDLPQALDAELRLCLAAFNSIVGPSATSAKGIWVSAEITARNSISLVGITGTKLMPGDVIILKDNQYSYSRTILNIQATHIVVAKIPTVKRNLQVLLPKVSIASLAIRIVGILTCTWTSDKLAEVLRNAITYDGVPGAGKSTFIKSKFKSGDIACATTGGAIQSIRDKGIKSAMSIERLTYTRPQCKTLFIDEASSLSLASFAICLPESVESVHLLGDLDQVVYVDMYETFGTRKQALVMQLAGTTVPMYKSYRIGNPLAAELKYIKPAFEPAAHETKVTLLNVASFDSLDIQKLVTDYEVDMIWVFYDAMQKALKKVVTIPINKVHADQGKEASCVLVIQGTNRSDGTGSIHLDRNYCYSAASRAKDHLVWVSLNCYEQTHTLHDRIMGRHSLTRGKGKYLDQTKKIDGKLAIDELRIHASSDVIRLYNDTLKPYILIRAESFVNAGKIVALESEDLNDTIGYATCNGYQIAIYYPLKNFGIEHIIGTKRVVSVGPNSEEYLWFSAKVEQRVSDNIDNLIALILEWNLDEDKPVRAMQQLIRGNIDEMIQETGLTGWMVTTPDNTVKVRDANMEVIYTVILSEDGIDFLSNDTNEPPQLDMSFLANYMITPNHFVVESETISTKSILPPDGGVEIIQKIKKIYTVDLTIEEDVGYRTTLYRLHATKKVLFKRLEVATALVELNHEKGTLRIVSLDLSKLAKAILPMKVDMAQINSDIANRRVSVLTKEVVDKLLKLDESPTVTAPPSPLLTLNPWTVEDSAPIQPDKGKQKMEDITPSEESTTEEKQEGDSAENTKQSLESIAFHINKQSNIRFADEWSDNIRMWISEQSLTGVGAFTSVCNSLLDANTFSPSNVDTWASLSKTWDHLERRYSATDIQYIIELIDGENLCTILIDRNHVTDSIIVYTDEWKQSVIEMVAELCHCANMLSDDEVLATWPAQERGPVPLDSTPTDTPEADVKGEEVSDQGDNAWLRMAEAEPERHAKFAAIGLFARWSITQALSTISINNMYENHTKYTYTLEGELKEPAGIVWTDWPEAKRNLEMIRKLHNSKPATVQRAMVDIRHGCNCCEQPEMVDIHAPTNDVIYLTQRTVNIVRSISALFWPLSNTTQEVEFNVKGTSYSVSATSGCSACTGLTFKKDHQVIAVISSQYRNWMHRKVSYLGKDGMLMLTICGINLYPRHIDYNNPLTNEWHTIQETLKEYESDELDPEQITTTTGFKLYNFKRACCVLSERMSVFIAAVLLQPTGLKALSDATQFPLVMKIYEEVGRLRDQELQHALAFFNLTSDNEMKLYRVREFDVRNMSNGIESGIGFAIDKTVLTDLKDIDGKPYNKSLNGWKVETVSSLAVVGAATQSLLEWLEGGPVGKTLSLVGQTDMAEPWTQKYVKFLNDNWQTAAIENSKDVIFDAQDEFDSKETLSKKQVGPTISERMDALFGESDSFERAGAIGPVTGSLTIPWELHREHKTSVWNHFIKKAAKIELASHDLSSLPLYLPIGHIKVFKNVDAYQANLLDLQEQNTSLLSRSMEVTINTIGAKWVRQTIGNNLVYSHTNQPQATMLNSYFEWIHVKPANLLDGDEWENEIQQIRPVLRDIGEMMEKTGNTTDHAKSRAQWFTDNARGVGTWYTRSPLKGTINYYGTTGLAMPPIKFLAQQETESVAYMLCPGKYISRELGSWLDGDAPHFGYAFGERARPINQTWIDWIKRGDPKTDGSRVHYLRVKGNVLGHHILEIFTTYKKYSGPYYHMNLWEGNTEETVTYTMPVVNLALHDLSTKGLFSNPQVTMPAKIHRLLELRMCRPATSFDDLLQYLRTLRYTTYFSSTSKFAKVDGWTQTSLRWAMCVYLDSSVLAQQVKGMAQLKPETGLSGNTMINMAVDRASDFIKGTVADLTKHLNLNLSFEEFIDQIAEATKGTGKVGDALGAFSKMVHATSVRKDQYKPEIYKYTHANDVSLKYIKVTNPLETVKTQLDDLKPQAKPRTVDVLTKVHKSADILMGKKLVKVVYINTGTEGDKSINASVILSETDEEIILTEDIVPELAMDWGKQAVLAKIPNGKVTAFLNQVRRTNELKNSKVLMNALSEASYVVCNAMDGSVRYLASAAGVKCVLVSGIPWDNESLKNYDIAGVPQGAYNYIPVSMDEVVVRSFIPIDEQLSYKYEAQEVNQIMPRFTKTCLNVKAIEAACHQPVGKPIETDIWVYTGPVAVSDETKERINALARKNQMTVIYQEAGKERINVQQSKIKLAIVHGGANTLNDLLISQTPFALIQMIMDQLLVAKANPKLTFDRLETLGLTEYLEQFDHDLFQLTTPWTPNGVVLQAGINEDQWEINDLLTMAMGEDFEITGGKNNKRSVTENMVKEPFKLALTQHDSVSLLQSTLKNVLKHLPTTGIRYCVIYGDSEYPANLKADYGIVVHFYDETKPESTDTVTTYVGPLRGYAKLVATWHFVRLQAQFKRLGPSECHFEHRWMLLNYTNFDQPSESEIVNGNKAVGKLTSLTLTDPFDEKTYLLYARKFGIDNAAQLLLLTPGNCMKAMHACSEEAFKHWPNVQRLTTSDTQGSILQWTHNIMRDSRLEQDINRGDDDDDDDTEGDQDDQPDPRDDSDSDGNAEPEDEHYDSDEGRDSFHTASIHSDSGMERKEAHDMYESDDSIVEHADNEPDIYVGDEEGQTSRVDSTAERQSSELPTNIERPRTGDEPQTMQVMDDDLSKTQSSGLPPQDQQHNENEEGTELSHQQGFDKPYEEELVEITCRKIIGKFTIEDRLLNTTGTCLMDALKLQISWLRFDPPMEYANTAQLVEFCEDNIINCAVLNIETKEKFYSDEEINLEGYKYTIEPTSSTAWLGIYKLDGTTHIVPLYCIESRDQQVAETRLQTFPVFDPIECKNSEATGYWTPNINDQLCEGHIHYQPLQELDSHLGIRPSDPNMRKLFDRPNEYTVASITRKNWKLIKKTMREPYTMRVMQRVNLGCFSPSYTQEMTLNRIASWRLYFAITSEGLVPMISIPQKVGVFFYMGRDPPPTVSSVIVDGRANLMIRPQKSVTVRGQMPDVRYWDFKAAKFVKAEGKIVTGPGACKTMIIHDYDNLDHHGRSDREWFNLADPAMLKFTTKWIDNEIIQAIKVNKLTPRIHIKDNNVCFNILVAMNRAANIEQFFKMFKITTRVSRKDRRIKEVNIHTENKQSYSFVMRNISHLAYDEHGVAELHLALGQLITSETAWEHCASEYMATLEHSPTYIVMAVKPNQPHCNKNLVSLRKPHKGEGVIKEEAREQINWFREGDKPKYDRMMPVYTKLIKTYGPDYILYLCSGGGKSTMSRLTDKVYDCDRSVKVPAIPDPEAVNMGFWADRNAVVRKQLLDDGLKMVGKVLLVWHPNCVPHEWRNLPQLLVIIDDIAGERLFKMGNQSLKDYAADHPSMPSVVCTRNRTYDIMVKHFNIYSKNSAAIAMSNMTMEEISPINKYSTADKVSTKYFIPYIPADRMQSRTTEGYASIEDEADTDVINMFTNRDLSDWLVRVSPTSNLVIKSHEQPGQLKEMNKTTLVRYPVMSRPVLTKAVFQTYNAVSTRLGSVTTYRKVKLQPAMEMKKIAQAYFHDNWQHTVNKFNENMITYNAEAITQWLREHPGTDKIQKEVDEILAEGFLTNPLNKLNVHNKLESLLKEEPITKVQDQKVRIIVWQRKGYAAIFSPVFIEAKKRLKTLLRKDVIYADGYTPQELSARLRTVTGSTRFFESDMAKQDRQTDQETLDVEFEVYKNLGVHPRLLSVWRSVHRNWRFKNAHMSGNLDGMRMTGQATTAIGNVIVNMAVHADLVINNRDKIQLILLLGDDNLMLCSTFLDLQKFRKDTKERYNMEVKPDSNSTHGTFIQLIAYHTPEGTCELAPDWIRLTRRFEVTNGVSEATDENLEARCMSYCMMLGNLPEVQSLVQA</sequence>
<feature type="compositionally biased region" description="Polar residues" evidence="9">
    <location>
        <begin position="4536"/>
        <end position="4547"/>
    </location>
</feature>
<feature type="region of interest" description="Disordered" evidence="9">
    <location>
        <begin position="4400"/>
        <end position="4472"/>
    </location>
</feature>
<keyword evidence="13" id="KW-1185">Reference proteome</keyword>
<feature type="compositionally biased region" description="Acidic residues" evidence="9">
    <location>
        <begin position="4409"/>
        <end position="4423"/>
    </location>
</feature>
<dbReference type="Gene3D" id="3.40.50.300">
    <property type="entry name" value="P-loop containing nucleotide triphosphate hydrolases"/>
    <property type="match status" value="2"/>
</dbReference>
<evidence type="ECO:0000313" key="12">
    <source>
        <dbReference type="EMBL" id="AGY34962.1"/>
    </source>
</evidence>
<evidence type="ECO:0000256" key="5">
    <source>
        <dbReference type="ARBA" id="ARBA00022801"/>
    </source>
</evidence>
<dbReference type="Proteomes" id="UP000242220">
    <property type="component" value="Segment"/>
</dbReference>
<keyword evidence="4" id="KW-0547">Nucleotide-binding</keyword>
<dbReference type="KEGG" id="vg:17401054"/>
<dbReference type="InterPro" id="IPR043502">
    <property type="entry name" value="DNA/RNA_pol_sf"/>
</dbReference>
<feature type="region of interest" description="Disordered" evidence="9">
    <location>
        <begin position="1466"/>
        <end position="1490"/>
    </location>
</feature>
<dbReference type="PROSITE" id="PS51743">
    <property type="entry name" value="ALPHAVIRUS_MT"/>
    <property type="match status" value="1"/>
</dbReference>
<keyword evidence="3" id="KW-0548">Nucleotidyltransferase</keyword>
<accession>U5NUA6</accession>
<feature type="region of interest" description="Disordered" evidence="9">
    <location>
        <begin position="2575"/>
        <end position="2625"/>
    </location>
</feature>
<feature type="compositionally biased region" description="Polar residues" evidence="9">
    <location>
        <begin position="1478"/>
        <end position="1489"/>
    </location>
</feature>
<dbReference type="SUPFAM" id="SSF52540">
    <property type="entry name" value="P-loop containing nucleoside triphosphate hydrolases"/>
    <property type="match status" value="1"/>
</dbReference>
<dbReference type="InterPro" id="IPR001788">
    <property type="entry name" value="RNA-dep_RNA_pol_alsuvir"/>
</dbReference>
<evidence type="ECO:0000256" key="1">
    <source>
        <dbReference type="ARBA" id="ARBA00022484"/>
    </source>
</evidence>
<feature type="domain" description="Alphavirus-like MT" evidence="11">
    <location>
        <begin position="824"/>
        <end position="991"/>
    </location>
</feature>
<dbReference type="InterPro" id="IPR027351">
    <property type="entry name" value="(+)RNA_virus_helicase_core_dom"/>
</dbReference>
<evidence type="ECO:0000259" key="10">
    <source>
        <dbReference type="PROSITE" id="PS50507"/>
    </source>
</evidence>
<dbReference type="GO" id="GO:0006396">
    <property type="term" value="P:RNA processing"/>
    <property type="evidence" value="ECO:0007669"/>
    <property type="project" value="InterPro"/>
</dbReference>
<dbReference type="EMBL" id="KF311065">
    <property type="protein sequence ID" value="AGY34962.1"/>
    <property type="molecule type" value="Genomic_RNA"/>
</dbReference>
<feature type="region of interest" description="Disordered" evidence="9">
    <location>
        <begin position="2771"/>
        <end position="2796"/>
    </location>
</feature>
<dbReference type="GO" id="GO:0006351">
    <property type="term" value="P:DNA-templated transcription"/>
    <property type="evidence" value="ECO:0007669"/>
    <property type="project" value="InterPro"/>
</dbReference>
<feature type="compositionally biased region" description="Polar residues" evidence="9">
    <location>
        <begin position="32"/>
        <end position="41"/>
    </location>
</feature>
<feature type="compositionally biased region" description="Basic and acidic residues" evidence="9">
    <location>
        <begin position="4461"/>
        <end position="4472"/>
    </location>
</feature>
<dbReference type="GO" id="GO:0016787">
    <property type="term" value="F:hydrolase activity"/>
    <property type="evidence" value="ECO:0007669"/>
    <property type="project" value="UniProtKB-KW"/>
</dbReference>
<dbReference type="InterPro" id="IPR027417">
    <property type="entry name" value="P-loop_NTPase"/>
</dbReference>
<feature type="region of interest" description="Disordered" evidence="9">
    <location>
        <begin position="4488"/>
        <end position="4565"/>
    </location>
</feature>
<dbReference type="InterPro" id="IPR046747">
    <property type="entry name" value="Mycovirus_RNAse"/>
</dbReference>